<dbReference type="PANTHER" id="PTHR10039:SF14">
    <property type="entry name" value="NACHT DOMAIN-CONTAINING PROTEIN"/>
    <property type="match status" value="1"/>
</dbReference>
<comment type="caution">
    <text evidence="3">The sequence shown here is derived from an EMBL/GenBank/DDBJ whole genome shotgun (WGS) entry which is preliminary data.</text>
</comment>
<dbReference type="Proteomes" id="UP000807306">
    <property type="component" value="Unassembled WGS sequence"/>
</dbReference>
<name>A0A9P6ERC2_9AGAR</name>
<reference evidence="3" key="1">
    <citation type="submission" date="2020-11" db="EMBL/GenBank/DDBJ databases">
        <authorList>
            <consortium name="DOE Joint Genome Institute"/>
            <person name="Ahrendt S."/>
            <person name="Riley R."/>
            <person name="Andreopoulos W."/>
            <person name="Labutti K."/>
            <person name="Pangilinan J."/>
            <person name="Ruiz-Duenas F.J."/>
            <person name="Barrasa J.M."/>
            <person name="Sanchez-Garcia M."/>
            <person name="Camarero S."/>
            <person name="Miyauchi S."/>
            <person name="Serrano A."/>
            <person name="Linde D."/>
            <person name="Babiker R."/>
            <person name="Drula E."/>
            <person name="Ayuso-Fernandez I."/>
            <person name="Pacheco R."/>
            <person name="Padilla G."/>
            <person name="Ferreira P."/>
            <person name="Barriuso J."/>
            <person name="Kellner H."/>
            <person name="Castanera R."/>
            <person name="Alfaro M."/>
            <person name="Ramirez L."/>
            <person name="Pisabarro A.G."/>
            <person name="Kuo A."/>
            <person name="Tritt A."/>
            <person name="Lipzen A."/>
            <person name="He G."/>
            <person name="Yan M."/>
            <person name="Ng V."/>
            <person name="Cullen D."/>
            <person name="Martin F."/>
            <person name="Rosso M.-N."/>
            <person name="Henrissat B."/>
            <person name="Hibbett D."/>
            <person name="Martinez A.T."/>
            <person name="Grigoriev I.V."/>
        </authorList>
    </citation>
    <scope>NUCLEOTIDE SEQUENCE</scope>
    <source>
        <strain evidence="3">CBS 506.95</strain>
    </source>
</reference>
<feature type="domain" description="Nephrocystin 3-like N-terminal" evidence="2">
    <location>
        <begin position="86"/>
        <end position="237"/>
    </location>
</feature>
<dbReference type="Pfam" id="PF24883">
    <property type="entry name" value="NPHP3_N"/>
    <property type="match status" value="1"/>
</dbReference>
<gene>
    <name evidence="3" type="ORF">CPB83DRAFT_844580</name>
</gene>
<dbReference type="EMBL" id="MU157827">
    <property type="protein sequence ID" value="KAF9533826.1"/>
    <property type="molecule type" value="Genomic_DNA"/>
</dbReference>
<evidence type="ECO:0000256" key="1">
    <source>
        <dbReference type="ARBA" id="ARBA00022737"/>
    </source>
</evidence>
<protein>
    <recommendedName>
        <fullName evidence="2">Nephrocystin 3-like N-terminal domain-containing protein</fullName>
    </recommendedName>
</protein>
<dbReference type="InterPro" id="IPR056884">
    <property type="entry name" value="NPHP3-like_N"/>
</dbReference>
<sequence length="939" mass="105703">MSGQQASFFHNAHNVSVTESTFNAIINSTTHNHESQASGIYGLSQKISTSAMHDSSARDPPPRCHPDTRKLALNKIVAFVDDPKPEEVVMWMNAPFGHGKSAVMQTVIETLRASGRAHRVAGAFFFGRDKEGRNKAHYLLPTILYQIANNIPGMYEHIDSALRADPTLPSKSIEAQLIPLLVVPFQQCSPCSSQTPTIFIDGLDECHTNAAQRSVLKMIADAITVHHVPLRFVVASRPEAHLEEYFKKEPLRSATRVFTLDHDFNSMRKYLQAGFDEIYHARDDVMFGVPAPWPSDSTLNNLVWRASGQYLFASTILRFVGDEYSNPLEQLQVILAPHPRRSSAFSDIDVLYTQILLVCPTHLRDCLLRVLAAIIVLDDTTIAALSDLLDENPSNIITVLRGLRAVVKINELPLSCIDFHKVISPSLSVYHVSLKEYLTDKSRAGDLWIDEDAMEKELIQRADFLLAMSLSDIPVTMHHQTWASLRSLAPPATQPASGDCWPGWPLFVQQYSKLEKRLTGVLSPQQIAASCFLLRFGPDKGSDVRADEFYLSRMATALQKHLHSSPNRLGLFDILQNFTLLWTDSDVFYFESSLSMLAQQLHLTSSSLADAMETVHIFLEFELTDSDVLVYLHRSLVDILNRPKLVGWDAHMAYREAVLLSISASYNKPIIFNNFELFQAQVSWLNNSLLGDDSAAASTSALTSSPAMLTLLTRMRSPLFQEVIISHLLQLFEDPLVCIQLLTFIVKNCVKAHTLGPSLQNLVRILSEIAVSLIRNGFLTAVFQDAYYYNCMAQQETYKDLFGKENPIRDKCLSAMSRKDHTTIVEYALFDVDTFLHEILRIDIMWREHFTKANYSDIITKGLIKLYTELPVRGNFAGFVPDSFILGIMAWKQMYIEVGSEDDKDLNELCILLQLWCMPKLTIEPAPDARLSTIDEVME</sequence>
<dbReference type="PANTHER" id="PTHR10039">
    <property type="entry name" value="AMELOGENIN"/>
    <property type="match status" value="1"/>
</dbReference>
<evidence type="ECO:0000259" key="2">
    <source>
        <dbReference type="Pfam" id="PF24883"/>
    </source>
</evidence>
<proteinExistence type="predicted"/>
<organism evidence="3 4">
    <name type="scientific">Crepidotus variabilis</name>
    <dbReference type="NCBI Taxonomy" id="179855"/>
    <lineage>
        <taxon>Eukaryota</taxon>
        <taxon>Fungi</taxon>
        <taxon>Dikarya</taxon>
        <taxon>Basidiomycota</taxon>
        <taxon>Agaricomycotina</taxon>
        <taxon>Agaricomycetes</taxon>
        <taxon>Agaricomycetidae</taxon>
        <taxon>Agaricales</taxon>
        <taxon>Agaricineae</taxon>
        <taxon>Crepidotaceae</taxon>
        <taxon>Crepidotus</taxon>
    </lineage>
</organism>
<evidence type="ECO:0000313" key="3">
    <source>
        <dbReference type="EMBL" id="KAF9533826.1"/>
    </source>
</evidence>
<accession>A0A9P6ERC2</accession>
<dbReference type="AlphaFoldDB" id="A0A9P6ERC2"/>
<dbReference type="OrthoDB" id="5967843at2759"/>
<evidence type="ECO:0000313" key="4">
    <source>
        <dbReference type="Proteomes" id="UP000807306"/>
    </source>
</evidence>
<keyword evidence="1" id="KW-0677">Repeat</keyword>
<keyword evidence="4" id="KW-1185">Reference proteome</keyword>